<keyword evidence="4" id="KW-0274">FAD</keyword>
<comment type="caution">
    <text evidence="7">The sequence shown here is derived from an EMBL/GenBank/DDBJ whole genome shotgun (WGS) entry which is preliminary data.</text>
</comment>
<accession>A0A365KUB0</accession>
<dbReference type="EMBL" id="QLZR01000004">
    <property type="protein sequence ID" value="RAZ76754.1"/>
    <property type="molecule type" value="Genomic_DNA"/>
</dbReference>
<dbReference type="Proteomes" id="UP000251002">
    <property type="component" value="Unassembled WGS sequence"/>
</dbReference>
<proteinExistence type="inferred from homology"/>
<evidence type="ECO:0000256" key="3">
    <source>
        <dbReference type="ARBA" id="ARBA00022630"/>
    </source>
</evidence>
<keyword evidence="3" id="KW-0285">Flavoprotein</keyword>
<evidence type="ECO:0000256" key="2">
    <source>
        <dbReference type="ARBA" id="ARBA00005272"/>
    </source>
</evidence>
<evidence type="ECO:0000259" key="6">
    <source>
        <dbReference type="Pfam" id="PF07992"/>
    </source>
</evidence>
<dbReference type="InterPro" id="IPR023753">
    <property type="entry name" value="FAD/NAD-binding_dom"/>
</dbReference>
<evidence type="ECO:0000313" key="7">
    <source>
        <dbReference type="EMBL" id="RAZ76754.1"/>
    </source>
</evidence>
<sequence length="363" mass="40243">MRTLILVGGGHAHLHCLSQIAADLPSDCRAVLISPSEYQYYSGMFSGFTEDNYDLEDIRIDLKRLCKNIGADFITGQVIAVDAKNRRLTCADGSVYDYDLLSFDIGSTTGIPQEMKPQISSIKPNYLFPEQLKRIRETPNPVVVGGGASGVELAFSIHAWRKQHQLPLNLTLISSSPLLSGLHNRIANSIESIASEKGLLFFTGESVEEISTDAVTTSSGQSFPQSEVLWLTGPKSFSLFQDSGIKTDGSGFLLVNKYLQSVMHPEIFGAGDCIAIEHYPSIPKNGVYAVRQGPVLWENLRNRLDAGELKSFTPQKRYISILSTGGGEAFLTYGRFSMHGKLPWRLKQCIDRKFMKQYKSIYE</sequence>
<evidence type="ECO:0000313" key="8">
    <source>
        <dbReference type="Proteomes" id="UP000251002"/>
    </source>
</evidence>
<dbReference type="GO" id="GO:0003955">
    <property type="term" value="F:NAD(P)H dehydrogenase (quinone) activity"/>
    <property type="evidence" value="ECO:0007669"/>
    <property type="project" value="TreeGrafter"/>
</dbReference>
<evidence type="ECO:0000256" key="1">
    <source>
        <dbReference type="ARBA" id="ARBA00001974"/>
    </source>
</evidence>
<comment type="cofactor">
    <cofactor evidence="1">
        <name>FAD</name>
        <dbReference type="ChEBI" id="CHEBI:57692"/>
    </cofactor>
</comment>
<gene>
    <name evidence="7" type="ORF">DP120_12040</name>
</gene>
<dbReference type="Pfam" id="PF07992">
    <property type="entry name" value="Pyr_redox_2"/>
    <property type="match status" value="1"/>
</dbReference>
<reference evidence="7 8" key="1">
    <citation type="submission" date="2018-06" db="EMBL/GenBank/DDBJ databases">
        <title>The draft genome sequences of strains SCU63 and S1.</title>
        <authorList>
            <person name="Gan L."/>
        </authorList>
    </citation>
    <scope>NUCLEOTIDE SEQUENCE [LARGE SCALE GENOMIC DNA]</scope>
    <source>
        <strain evidence="7 8">SCU63</strain>
    </source>
</reference>
<dbReference type="AlphaFoldDB" id="A0A365KUB0"/>
<dbReference type="RefSeq" id="WP_112223919.1">
    <property type="nucleotide sequence ID" value="NZ_CP196859.1"/>
</dbReference>
<dbReference type="GO" id="GO:0019646">
    <property type="term" value="P:aerobic electron transport chain"/>
    <property type="evidence" value="ECO:0007669"/>
    <property type="project" value="TreeGrafter"/>
</dbReference>
<dbReference type="InterPro" id="IPR051169">
    <property type="entry name" value="NADH-Q_oxidoreductase"/>
</dbReference>
<dbReference type="SUPFAM" id="SSF51905">
    <property type="entry name" value="FAD/NAD(P)-binding domain"/>
    <property type="match status" value="2"/>
</dbReference>
<keyword evidence="5" id="KW-0560">Oxidoreductase</keyword>
<comment type="similarity">
    <text evidence="2">Belongs to the NADH dehydrogenase family.</text>
</comment>
<dbReference type="PANTHER" id="PTHR42913">
    <property type="entry name" value="APOPTOSIS-INDUCING FACTOR 1"/>
    <property type="match status" value="1"/>
</dbReference>
<name>A0A365KUB0_9BACL</name>
<feature type="domain" description="FAD/NAD(P)-binding" evidence="6">
    <location>
        <begin position="4"/>
        <end position="293"/>
    </location>
</feature>
<evidence type="ECO:0000256" key="5">
    <source>
        <dbReference type="ARBA" id="ARBA00023002"/>
    </source>
</evidence>
<keyword evidence="8" id="KW-1185">Reference proteome</keyword>
<protein>
    <submittedName>
        <fullName evidence="7">Pyridine nucleotide-disulfide oxidoreductase</fullName>
    </submittedName>
</protein>
<dbReference type="InterPro" id="IPR036188">
    <property type="entry name" value="FAD/NAD-bd_sf"/>
</dbReference>
<dbReference type="Gene3D" id="3.50.50.100">
    <property type="match status" value="1"/>
</dbReference>
<dbReference type="PANTHER" id="PTHR42913:SF9">
    <property type="entry name" value="SLR1591 PROTEIN"/>
    <property type="match status" value="1"/>
</dbReference>
<organism evidence="7 8">
    <name type="scientific">Planococcus halotolerans</name>
    <dbReference type="NCBI Taxonomy" id="2233542"/>
    <lineage>
        <taxon>Bacteria</taxon>
        <taxon>Bacillati</taxon>
        <taxon>Bacillota</taxon>
        <taxon>Bacilli</taxon>
        <taxon>Bacillales</taxon>
        <taxon>Caryophanaceae</taxon>
        <taxon>Planococcus</taxon>
    </lineage>
</organism>
<evidence type="ECO:0000256" key="4">
    <source>
        <dbReference type="ARBA" id="ARBA00022827"/>
    </source>
</evidence>